<dbReference type="EMBL" id="MFEH01000001">
    <property type="protein sequence ID" value="OGE74274.1"/>
    <property type="molecule type" value="Genomic_DNA"/>
</dbReference>
<evidence type="ECO:0000259" key="1">
    <source>
        <dbReference type="Pfam" id="PF03713"/>
    </source>
</evidence>
<name>A0A1F5N9J8_9BACT</name>
<dbReference type="AlphaFoldDB" id="A0A1F5N9J8"/>
<proteinExistence type="predicted"/>
<dbReference type="InterPro" id="IPR005183">
    <property type="entry name" value="DUF305_CopM-like"/>
</dbReference>
<dbReference type="Gene3D" id="1.20.1260.10">
    <property type="match status" value="1"/>
</dbReference>
<dbReference type="PANTHER" id="PTHR36933">
    <property type="entry name" value="SLL0788 PROTEIN"/>
    <property type="match status" value="1"/>
</dbReference>
<dbReference type="InterPro" id="IPR012347">
    <property type="entry name" value="Ferritin-like"/>
</dbReference>
<accession>A0A1F5N9J8</accession>
<gene>
    <name evidence="2" type="ORF">A2717_01860</name>
</gene>
<dbReference type="PANTHER" id="PTHR36933:SF1">
    <property type="entry name" value="SLL0788 PROTEIN"/>
    <property type="match status" value="1"/>
</dbReference>
<protein>
    <recommendedName>
        <fullName evidence="1">DUF305 domain-containing protein</fullName>
    </recommendedName>
</protein>
<feature type="domain" description="DUF305" evidence="1">
    <location>
        <begin position="36"/>
        <end position="182"/>
    </location>
</feature>
<dbReference type="STRING" id="1817821.A2717_01860"/>
<dbReference type="Proteomes" id="UP000177610">
    <property type="component" value="Unassembled WGS sequence"/>
</dbReference>
<reference evidence="2 3" key="1">
    <citation type="journal article" date="2016" name="Nat. Commun.">
        <title>Thousands of microbial genomes shed light on interconnected biogeochemical processes in an aquifer system.</title>
        <authorList>
            <person name="Anantharaman K."/>
            <person name="Brown C.T."/>
            <person name="Hug L.A."/>
            <person name="Sharon I."/>
            <person name="Castelle C.J."/>
            <person name="Probst A.J."/>
            <person name="Thomas B.C."/>
            <person name="Singh A."/>
            <person name="Wilkins M.J."/>
            <person name="Karaoz U."/>
            <person name="Brodie E.L."/>
            <person name="Williams K.H."/>
            <person name="Hubbard S.S."/>
            <person name="Banfield J.F."/>
        </authorList>
    </citation>
    <scope>NUCLEOTIDE SEQUENCE [LARGE SCALE GENOMIC DNA]</scope>
</reference>
<comment type="caution">
    <text evidence="2">The sequence shown here is derived from an EMBL/GenBank/DDBJ whole genome shotgun (WGS) entry which is preliminary data.</text>
</comment>
<organism evidence="2 3">
    <name type="scientific">Candidatus Doudnabacteria bacterium RIFCSPHIGHO2_01_FULL_41_86</name>
    <dbReference type="NCBI Taxonomy" id="1817821"/>
    <lineage>
        <taxon>Bacteria</taxon>
        <taxon>Candidatus Doudnaibacteriota</taxon>
    </lineage>
</organism>
<evidence type="ECO:0000313" key="2">
    <source>
        <dbReference type="EMBL" id="OGE74274.1"/>
    </source>
</evidence>
<dbReference type="Pfam" id="PF03713">
    <property type="entry name" value="DUF305"/>
    <property type="match status" value="1"/>
</dbReference>
<sequence>MKDKLLFGVVGLVLGIVVVQFLRPSTPMMMDSSSMDYQFINQMIPHHEDAITMSELALEKAEHEEIKTLAQSIITSQSKEIEQMQGWQKDWFSSLFISKALAHGTSHGLNMGLMGNESDLEELGNAQPFDKKFIEEMIPHHQMAVMMAQMVWNTTNREEMKQLAKNIVTAQNQEIDQMRNWYNQWYKSN</sequence>
<evidence type="ECO:0000313" key="3">
    <source>
        <dbReference type="Proteomes" id="UP000177610"/>
    </source>
</evidence>